<name>A0ABZ1W8Y1_9ACTN</name>
<dbReference type="InterPro" id="IPR029787">
    <property type="entry name" value="Nucleotide_cyclase"/>
</dbReference>
<dbReference type="SUPFAM" id="SSF55073">
    <property type="entry name" value="Nucleotide cyclase"/>
    <property type="match status" value="1"/>
</dbReference>
<reference evidence="3 4" key="1">
    <citation type="submission" date="2022-10" db="EMBL/GenBank/DDBJ databases">
        <title>The complete genomes of actinobacterial strains from the NBC collection.</title>
        <authorList>
            <person name="Joergensen T.S."/>
            <person name="Alvarez Arevalo M."/>
            <person name="Sterndorff E.B."/>
            <person name="Faurdal D."/>
            <person name="Vuksanovic O."/>
            <person name="Mourched A.-S."/>
            <person name="Charusanti P."/>
            <person name="Shaw S."/>
            <person name="Blin K."/>
            <person name="Weber T."/>
        </authorList>
    </citation>
    <scope>NUCLEOTIDE SEQUENCE [LARGE SCALE GENOMIC DNA]</scope>
    <source>
        <strain evidence="3 4">NBC_01247</strain>
    </source>
</reference>
<protein>
    <submittedName>
        <fullName evidence="3">Diguanylate cyclase</fullName>
        <ecNumber evidence="3">2.7.7.65</ecNumber>
    </submittedName>
</protein>
<evidence type="ECO:0000313" key="4">
    <source>
        <dbReference type="Proteomes" id="UP001432014"/>
    </source>
</evidence>
<evidence type="ECO:0000259" key="2">
    <source>
        <dbReference type="PROSITE" id="PS50887"/>
    </source>
</evidence>
<feature type="compositionally biased region" description="Low complexity" evidence="1">
    <location>
        <begin position="253"/>
        <end position="263"/>
    </location>
</feature>
<evidence type="ECO:0000313" key="3">
    <source>
        <dbReference type="EMBL" id="WUS57199.1"/>
    </source>
</evidence>
<dbReference type="EMBL" id="CP108482">
    <property type="protein sequence ID" value="WUS57199.1"/>
    <property type="molecule type" value="Genomic_DNA"/>
</dbReference>
<dbReference type="Proteomes" id="UP001432014">
    <property type="component" value="Chromosome"/>
</dbReference>
<dbReference type="InterPro" id="IPR050469">
    <property type="entry name" value="Diguanylate_Cyclase"/>
</dbReference>
<organism evidence="3 4">
    <name type="scientific">Kitasatospora herbaricolor</name>
    <dbReference type="NCBI Taxonomy" id="68217"/>
    <lineage>
        <taxon>Bacteria</taxon>
        <taxon>Bacillati</taxon>
        <taxon>Actinomycetota</taxon>
        <taxon>Actinomycetes</taxon>
        <taxon>Kitasatosporales</taxon>
        <taxon>Streptomycetaceae</taxon>
        <taxon>Kitasatospora</taxon>
    </lineage>
</organism>
<dbReference type="RefSeq" id="WP_329497468.1">
    <property type="nucleotide sequence ID" value="NZ_CP108460.1"/>
</dbReference>
<dbReference type="PANTHER" id="PTHR45138:SF24">
    <property type="entry name" value="DIGUANYLATE CYCLASE DGCC-RELATED"/>
    <property type="match status" value="1"/>
</dbReference>
<feature type="compositionally biased region" description="Polar residues" evidence="1">
    <location>
        <begin position="297"/>
        <end position="306"/>
    </location>
</feature>
<dbReference type="GO" id="GO:0052621">
    <property type="term" value="F:diguanylate cyclase activity"/>
    <property type="evidence" value="ECO:0007669"/>
    <property type="project" value="UniProtKB-EC"/>
</dbReference>
<dbReference type="Pfam" id="PF00990">
    <property type="entry name" value="GGDEF"/>
    <property type="match status" value="1"/>
</dbReference>
<keyword evidence="3" id="KW-0808">Transferase</keyword>
<keyword evidence="4" id="KW-1185">Reference proteome</keyword>
<proteinExistence type="predicted"/>
<feature type="compositionally biased region" description="Basic and acidic residues" evidence="1">
    <location>
        <begin position="277"/>
        <end position="294"/>
    </location>
</feature>
<dbReference type="InterPro" id="IPR043128">
    <property type="entry name" value="Rev_trsase/Diguanyl_cyclase"/>
</dbReference>
<feature type="domain" description="GGDEF" evidence="2">
    <location>
        <begin position="99"/>
        <end position="241"/>
    </location>
</feature>
<accession>A0ABZ1W8Y1</accession>
<keyword evidence="3" id="KW-0548">Nucleotidyltransferase</keyword>
<feature type="compositionally biased region" description="Pro residues" evidence="1">
    <location>
        <begin position="241"/>
        <end position="252"/>
    </location>
</feature>
<dbReference type="CDD" id="cd01949">
    <property type="entry name" value="GGDEF"/>
    <property type="match status" value="1"/>
</dbReference>
<sequence length="328" mass="34727">MSTALLVQAMAVLSVPALAGATLLGVRLRRGDSGTALREAGLRGRIAELEERCAELERTASCDPLTGAWNYRHLQLTLGREIERARRADQRADRLDQPHPLAVLMLEISGFDAIIAEQGRGRGNAMLRDLVQRLGMEIRRSDTLGRYGGQEFLVLLPDTGVEGAVQVAERLVWSVRRHRLLDWSSGPREPRPVDGNGLTAAVGIAVLPRDGAHAALLLRAADRALTEAKQAGGDCWRGAGPPRPAVEPPVPGAPAARTAADAPGPDRRGRPAPGEPAPDRPGHPRPEAVHDRPSDPGSLSPSNGEGTLTPAVDPAPPSAVAAGRDRCS</sequence>
<dbReference type="NCBIfam" id="TIGR00254">
    <property type="entry name" value="GGDEF"/>
    <property type="match status" value="1"/>
</dbReference>
<dbReference type="SMART" id="SM00267">
    <property type="entry name" value="GGDEF"/>
    <property type="match status" value="1"/>
</dbReference>
<dbReference type="Gene3D" id="3.30.70.270">
    <property type="match status" value="1"/>
</dbReference>
<dbReference type="EC" id="2.7.7.65" evidence="3"/>
<gene>
    <name evidence="3" type="ORF">OG469_17805</name>
</gene>
<dbReference type="PROSITE" id="PS50887">
    <property type="entry name" value="GGDEF"/>
    <property type="match status" value="1"/>
</dbReference>
<feature type="region of interest" description="Disordered" evidence="1">
    <location>
        <begin position="232"/>
        <end position="328"/>
    </location>
</feature>
<dbReference type="PANTHER" id="PTHR45138">
    <property type="entry name" value="REGULATORY COMPONENTS OF SENSORY TRANSDUCTION SYSTEM"/>
    <property type="match status" value="1"/>
</dbReference>
<dbReference type="InterPro" id="IPR000160">
    <property type="entry name" value="GGDEF_dom"/>
</dbReference>
<evidence type="ECO:0000256" key="1">
    <source>
        <dbReference type="SAM" id="MobiDB-lite"/>
    </source>
</evidence>